<reference evidence="3 4" key="1">
    <citation type="submission" date="2024-09" db="EMBL/GenBank/DDBJ databases">
        <authorList>
            <person name="Sun Q."/>
            <person name="Mori K."/>
        </authorList>
    </citation>
    <scope>NUCLEOTIDE SEQUENCE [LARGE SCALE GENOMIC DNA]</scope>
    <source>
        <strain evidence="3 4">JCM 3307</strain>
    </source>
</reference>
<comment type="caution">
    <text evidence="3">The sequence shown here is derived from an EMBL/GenBank/DDBJ whole genome shotgun (WGS) entry which is preliminary data.</text>
</comment>
<accession>A0ABV5M1U5</accession>
<protein>
    <submittedName>
        <fullName evidence="3">Chemotaxis protein CheX</fullName>
    </submittedName>
</protein>
<evidence type="ECO:0000313" key="4">
    <source>
        <dbReference type="Proteomes" id="UP001589608"/>
    </source>
</evidence>
<organism evidence="3 4">
    <name type="scientific">Dactylosporangium vinaceum</name>
    <dbReference type="NCBI Taxonomy" id="53362"/>
    <lineage>
        <taxon>Bacteria</taxon>
        <taxon>Bacillati</taxon>
        <taxon>Actinomycetota</taxon>
        <taxon>Actinomycetes</taxon>
        <taxon>Micromonosporales</taxon>
        <taxon>Micromonosporaceae</taxon>
        <taxon>Dactylosporangium</taxon>
    </lineage>
</organism>
<evidence type="ECO:0000256" key="1">
    <source>
        <dbReference type="ARBA" id="ARBA00022500"/>
    </source>
</evidence>
<dbReference type="Gene3D" id="3.40.1550.10">
    <property type="entry name" value="CheC-like"/>
    <property type="match status" value="1"/>
</dbReference>
<dbReference type="SUPFAM" id="SSF103039">
    <property type="entry name" value="CheC-like"/>
    <property type="match status" value="1"/>
</dbReference>
<name>A0ABV5M1U5_9ACTN</name>
<dbReference type="InterPro" id="IPR028051">
    <property type="entry name" value="CheX-like_dom"/>
</dbReference>
<dbReference type="CDD" id="cd17906">
    <property type="entry name" value="CheX"/>
    <property type="match status" value="1"/>
</dbReference>
<dbReference type="Proteomes" id="UP001589608">
    <property type="component" value="Unassembled WGS sequence"/>
</dbReference>
<dbReference type="RefSeq" id="WP_223103143.1">
    <property type="nucleotide sequence ID" value="NZ_CP061913.1"/>
</dbReference>
<proteinExistence type="predicted"/>
<sequence>MRAELDGGPVSAEALQGIVWQVWTAYLGGTPPGEPLPAASYVEQFDVTAAVSIAGAWNGHVVLRCSVDGAAAMAGSMLEMPHASVRLEDIVDAAGELMNIIAGNVKSLLPQPSVVALPQVVLGEADVVWPGSTAACELRTGFAEWAVLLSVMQVEGAAGTP</sequence>
<dbReference type="EMBL" id="JBHMCA010000018">
    <property type="protein sequence ID" value="MFB9442839.1"/>
    <property type="molecule type" value="Genomic_DNA"/>
</dbReference>
<evidence type="ECO:0000313" key="3">
    <source>
        <dbReference type="EMBL" id="MFB9442839.1"/>
    </source>
</evidence>
<evidence type="ECO:0000259" key="2">
    <source>
        <dbReference type="Pfam" id="PF13690"/>
    </source>
</evidence>
<gene>
    <name evidence="3" type="ORF">ACFFTR_07045</name>
</gene>
<feature type="domain" description="Chemotaxis phosphatase CheX-like" evidence="2">
    <location>
        <begin position="47"/>
        <end position="124"/>
    </location>
</feature>
<dbReference type="Pfam" id="PF13690">
    <property type="entry name" value="CheX"/>
    <property type="match status" value="1"/>
</dbReference>
<keyword evidence="1" id="KW-0145">Chemotaxis</keyword>
<dbReference type="InterPro" id="IPR028976">
    <property type="entry name" value="CheC-like_sf"/>
</dbReference>
<keyword evidence="4" id="KW-1185">Reference proteome</keyword>